<protein>
    <submittedName>
        <fullName evidence="1">Uncharacterized protein</fullName>
    </submittedName>
</protein>
<reference evidence="1 2" key="1">
    <citation type="submission" date="2023-10" db="EMBL/GenBank/DDBJ databases">
        <title>Whole Genome based description of the genera Actinobaculum and Actinotignum reveals a complex phylogenetic relationship within the species included in the genus Actinotignum.</title>
        <authorList>
            <person name="Jensen C.S."/>
            <person name="Dargis R."/>
            <person name="Kemp M."/>
            <person name="Christensen J.J."/>
        </authorList>
    </citation>
    <scope>NUCLEOTIDE SEQUENCE [LARGE SCALE GENOMIC DNA]</scope>
    <source>
        <strain evidence="1 2">SLA_B974</strain>
    </source>
</reference>
<evidence type="ECO:0000313" key="2">
    <source>
        <dbReference type="Proteomes" id="UP001275049"/>
    </source>
</evidence>
<keyword evidence="2" id="KW-1185">Reference proteome</keyword>
<sequence>LNSAECLALIDSLIFTDAKRPITKKLLDRIDLNKLPLSTQNVIETAKQIAIEYSLDFDEESARSMIGNFGF</sequence>
<gene>
    <name evidence="1" type="ORF">R6G86_09080</name>
</gene>
<dbReference type="EMBL" id="JAWNGA010000051">
    <property type="protein sequence ID" value="MDY5133871.1"/>
    <property type="molecule type" value="Genomic_DNA"/>
</dbReference>
<comment type="caution">
    <text evidence="1">The sequence shown here is derived from an EMBL/GenBank/DDBJ whole genome shotgun (WGS) entry which is preliminary data.</text>
</comment>
<dbReference type="Proteomes" id="UP001275049">
    <property type="component" value="Unassembled WGS sequence"/>
</dbReference>
<proteinExistence type="predicted"/>
<feature type="non-terminal residue" evidence="1">
    <location>
        <position position="1"/>
    </location>
</feature>
<dbReference type="RefSeq" id="WP_320755643.1">
    <property type="nucleotide sequence ID" value="NZ_JAWNGA010000051.1"/>
</dbReference>
<organism evidence="1 2">
    <name type="scientific">Actinotignum urinale</name>
    <dbReference type="NCBI Taxonomy" id="190146"/>
    <lineage>
        <taxon>Bacteria</taxon>
        <taxon>Bacillati</taxon>
        <taxon>Actinomycetota</taxon>
        <taxon>Actinomycetes</taxon>
        <taxon>Actinomycetales</taxon>
        <taxon>Actinomycetaceae</taxon>
        <taxon>Actinotignum</taxon>
    </lineage>
</organism>
<accession>A0ABU5GCN1</accession>
<evidence type="ECO:0000313" key="1">
    <source>
        <dbReference type="EMBL" id="MDY5133871.1"/>
    </source>
</evidence>
<name>A0ABU5GCN1_9ACTO</name>